<evidence type="ECO:0000256" key="1">
    <source>
        <dbReference type="SAM" id="Phobius"/>
    </source>
</evidence>
<protein>
    <submittedName>
        <fullName evidence="2">Uncharacterized protein</fullName>
    </submittedName>
</protein>
<dbReference type="Proteomes" id="UP000002648">
    <property type="component" value="Unassembled WGS sequence"/>
</dbReference>
<reference evidence="2 3" key="1">
    <citation type="submission" date="2012-03" db="EMBL/GenBank/DDBJ databases">
        <title>The Genome Sequence of Bartonella taylorii 8TBB.</title>
        <authorList>
            <consortium name="The Broad Institute Genome Sequencing Platform"/>
            <consortium name="The Broad Institute Genome Sequencing Center for Infectious Disease"/>
            <person name="Feldgarden M."/>
            <person name="Kirby J."/>
            <person name="Kosoy M."/>
            <person name="Birtles R."/>
            <person name="Probert W.S."/>
            <person name="Chiaraviglio L."/>
            <person name="Young S.K."/>
            <person name="Zeng Q."/>
            <person name="Gargeya S."/>
            <person name="Fitzgerald M."/>
            <person name="Haas B."/>
            <person name="Abouelleil A."/>
            <person name="Alvarado L."/>
            <person name="Arachchi H.M."/>
            <person name="Berlin A."/>
            <person name="Chapman S.B."/>
            <person name="Gearin G."/>
            <person name="Goldberg J."/>
            <person name="Griggs A."/>
            <person name="Gujja S."/>
            <person name="Hansen M."/>
            <person name="Heiman D."/>
            <person name="Howarth C."/>
            <person name="Larimer J."/>
            <person name="Lui A."/>
            <person name="MacDonald P.J.P."/>
            <person name="McCowen C."/>
            <person name="Montmayeur A."/>
            <person name="Murphy C."/>
            <person name="Neiman D."/>
            <person name="Pearson M."/>
            <person name="Priest M."/>
            <person name="Roberts A."/>
            <person name="Saif S."/>
            <person name="Shea T."/>
            <person name="Sisk P."/>
            <person name="Stolte C."/>
            <person name="Sykes S."/>
            <person name="Wortman J."/>
            <person name="Nusbaum C."/>
            <person name="Birren B."/>
        </authorList>
    </citation>
    <scope>NUCLEOTIDE SEQUENCE [LARGE SCALE GENOMIC DNA]</scope>
    <source>
        <strain evidence="2 3">8TBB</strain>
    </source>
</reference>
<dbReference type="AlphaFoldDB" id="A0A9P2S0X0"/>
<feature type="transmembrane region" description="Helical" evidence="1">
    <location>
        <begin position="44"/>
        <end position="62"/>
    </location>
</feature>
<keyword evidence="3" id="KW-1185">Reference proteome</keyword>
<dbReference type="RefSeq" id="WP_004857746.1">
    <property type="nucleotide sequence ID" value="NZ_JH725050.1"/>
</dbReference>
<dbReference type="OrthoDB" id="7922340at2"/>
<keyword evidence="1" id="KW-0472">Membrane</keyword>
<keyword evidence="1" id="KW-0812">Transmembrane</keyword>
<accession>A0A9P2S0X0</accession>
<proteinExistence type="predicted"/>
<name>A0A9P2S0X0_BARTA</name>
<gene>
    <name evidence="2" type="ORF">ME9_00116</name>
</gene>
<keyword evidence="1" id="KW-1133">Transmembrane helix</keyword>
<evidence type="ECO:0000313" key="3">
    <source>
        <dbReference type="Proteomes" id="UP000002648"/>
    </source>
</evidence>
<dbReference type="EMBL" id="AIMD01000004">
    <property type="protein sequence ID" value="EJF97737.1"/>
    <property type="molecule type" value="Genomic_DNA"/>
</dbReference>
<organism evidence="2 3">
    <name type="scientific">Bartonella taylorii 8TBB</name>
    <dbReference type="NCBI Taxonomy" id="1094560"/>
    <lineage>
        <taxon>Bacteria</taxon>
        <taxon>Pseudomonadati</taxon>
        <taxon>Pseudomonadota</taxon>
        <taxon>Alphaproteobacteria</taxon>
        <taxon>Hyphomicrobiales</taxon>
        <taxon>Bartonellaceae</taxon>
        <taxon>Bartonella</taxon>
    </lineage>
</organism>
<sequence length="478" mass="56119">MNDAIIDWISRLMSPIILFIGRKMKKCSNAAFIVLRERKECRDVAFRVMILFVIMGVFWYFGASTITLLGVAVIAYFIVNLMFVLVNYKKEQFKQLKDRECAIYKDIIIKWEEKLFQETQTISQEWLRQWDEGVKQWERDVLEIKNLGHISKACGQQHPMVKGICEKGHAYILSLYKKALEKKLTSEHYEKINDTVNRLMGTEHFKKNYQKTVRLMKDNGIIDEEFSDPLTVDPSTKETKYKPAMLVFHWWLYVIDDTIATLKREQQEQSKSICEKQESTGVYGDSIYTNREYEEIEKTVDHSFSEEEWLLTNKKDILSLLCGISDIYGAARETFIYYYRLIGIVKAGYIAFNQNCDHSTVKSEIDACKKEDKKQEKGFSIAEGTPTFEEAYKLGAKEWMKVSSEKFYNQRIFWSKLIQIENARIKLQIIFGDEKVKAVEEAINADKEHFDTKLREALSEDKDFHYNKSCAYFVHMLS</sequence>
<feature type="transmembrane region" description="Helical" evidence="1">
    <location>
        <begin position="68"/>
        <end position="88"/>
    </location>
</feature>
<comment type="caution">
    <text evidence="2">The sequence shown here is derived from an EMBL/GenBank/DDBJ whole genome shotgun (WGS) entry which is preliminary data.</text>
</comment>
<evidence type="ECO:0000313" key="2">
    <source>
        <dbReference type="EMBL" id="EJF97737.1"/>
    </source>
</evidence>